<sequence length="1076" mass="121768">MLCCCTADDKALPGLEFEERLPPRPFIQTAPAFRPDSIPDVFLVSVSTESRLLGIVLDVTNPECAVVKDIGEGSVRDWNQECSEDKTVMLLDRVLEVNGVRGSSIELAKALGNPDTQEFSITMQRPEERRVSLQRPGEIGLIINYKRVGAVAPWISKITPGLVSQWNESMPDQAVHVHDRIIGVNGEAGTTEELLARIRANNQGMLELTVLHYAVCRRQPKLDTTHMAPSQWLADSISSVDNFCWQQKLLATPTQYSIPTSKWNHYEPLRRKWKIEEKNDFAGLIPGNSRTYNYSTELLYLEMYASSLYCITKKKGGWDCLRHYEILLAGCVPYFFDIAKVPSRSMVHFPHGLVRRLMQLPGVPGEDFLASRLGKLGQSTNTNVLIDRAVFPVNEYERLRAAMLSYVESHMLCKNRASELQALPRVFIHSYATKEKPVDYLRELLVVGLMETGHQVYTTFNASYVFQDFDVSGLDAPWGLGSYGRGFLYERALPPSYRSRFNIWIPGDSPPDEPFSYIKTTYNNKPYPIETFFDKAVDVVVDGNDIWGAHPEPVSATWYRRELSDCHHLIKPARVLLGTLNSGALWNCEVSPQSRLCPNLHDAARVWQYGLQMTAEVEMQTQGWRSPSGAEFLLDIEDYLRTPQHFPDFVEKFMILATNARQFMEWCAKAAVAVQGNNAERTTARRTPGEAAKRRSARCSQPSVERFPEIDRATDGRVKLTNPWLAVARLIFDVKSTSFRLGMLLAICFVPGASASRRVFHQDSGFMRLLPRMVNIYEYFFGALRSNLVNVLADCLAKSSPLLSLQRGFRCEAEVLRWERRREQVKEEILRHDADIVGLCEVDHFDDFFEPELERAGFQGTFKRKRSPAKDGVAVFWRADKFDEGVRRTIFLEYGRQRTKAAQVAVLQRLWPRDRQTGKGVVVCAVHLRASSDDGFRVQQASALVSALQDFSRGDEQIILADVNSKQMMGSSRTEIANVFDYFAACGFKCAYTDLRLQHGHSSPKYTTWAGWASGDFKATCDHIFVSKGLHAQAVLDVPDADELAEKFPERLPNEFFPSDHLSLIADLVIPDSRLA</sequence>
<dbReference type="EMBL" id="LSRX01000449">
    <property type="protein sequence ID" value="OLP96973.1"/>
    <property type="molecule type" value="Genomic_DNA"/>
</dbReference>
<dbReference type="OrthoDB" id="410397at2759"/>
<evidence type="ECO:0000313" key="5">
    <source>
        <dbReference type="Proteomes" id="UP000186817"/>
    </source>
</evidence>
<evidence type="ECO:0000256" key="2">
    <source>
        <dbReference type="ARBA" id="ARBA00022801"/>
    </source>
</evidence>
<dbReference type="GO" id="GO:0000175">
    <property type="term" value="F:3'-5'-RNA exonuclease activity"/>
    <property type="evidence" value="ECO:0007669"/>
    <property type="project" value="TreeGrafter"/>
</dbReference>
<feature type="domain" description="Endonuclease/exonuclease/phosphatase" evidence="3">
    <location>
        <begin position="812"/>
        <end position="1061"/>
    </location>
</feature>
<dbReference type="Pfam" id="PF03372">
    <property type="entry name" value="Exo_endo_phos"/>
    <property type="match status" value="1"/>
</dbReference>
<dbReference type="Proteomes" id="UP000186817">
    <property type="component" value="Unassembled WGS sequence"/>
</dbReference>
<evidence type="ECO:0000256" key="1">
    <source>
        <dbReference type="ARBA" id="ARBA00010774"/>
    </source>
</evidence>
<dbReference type="PANTHER" id="PTHR12121">
    <property type="entry name" value="CARBON CATABOLITE REPRESSOR PROTEIN 4"/>
    <property type="match status" value="1"/>
</dbReference>
<accession>A0A1Q9DP81</accession>
<dbReference type="PANTHER" id="PTHR12121:SF45">
    <property type="entry name" value="NOCTURNIN"/>
    <property type="match status" value="1"/>
</dbReference>
<comment type="similarity">
    <text evidence="1">Belongs to the CCR4/nocturin family.</text>
</comment>
<keyword evidence="5" id="KW-1185">Reference proteome</keyword>
<evidence type="ECO:0000259" key="3">
    <source>
        <dbReference type="Pfam" id="PF03372"/>
    </source>
</evidence>
<dbReference type="Gene3D" id="3.60.10.10">
    <property type="entry name" value="Endonuclease/exonuclease/phosphatase"/>
    <property type="match status" value="1"/>
</dbReference>
<protein>
    <submittedName>
        <fullName evidence="4">Nocturnin</fullName>
    </submittedName>
</protein>
<reference evidence="4 5" key="1">
    <citation type="submission" date="2016-02" db="EMBL/GenBank/DDBJ databases">
        <title>Genome analysis of coral dinoflagellate symbionts highlights evolutionary adaptations to a symbiotic lifestyle.</title>
        <authorList>
            <person name="Aranda M."/>
            <person name="Li Y."/>
            <person name="Liew Y.J."/>
            <person name="Baumgarten S."/>
            <person name="Simakov O."/>
            <person name="Wilson M."/>
            <person name="Piel J."/>
            <person name="Ashoor H."/>
            <person name="Bougouffa S."/>
            <person name="Bajic V.B."/>
            <person name="Ryu T."/>
            <person name="Ravasi T."/>
            <person name="Bayer T."/>
            <person name="Micklem G."/>
            <person name="Kim H."/>
            <person name="Bhak J."/>
            <person name="Lajeunesse T.C."/>
            <person name="Voolstra C.R."/>
        </authorList>
    </citation>
    <scope>NUCLEOTIDE SEQUENCE [LARGE SCALE GENOMIC DNA]</scope>
    <source>
        <strain evidence="4 5">CCMP2467</strain>
    </source>
</reference>
<dbReference type="GO" id="GO:0006139">
    <property type="term" value="P:nucleobase-containing compound metabolic process"/>
    <property type="evidence" value="ECO:0007669"/>
    <property type="project" value="UniProtKB-ARBA"/>
</dbReference>
<proteinExistence type="inferred from homology"/>
<organism evidence="4 5">
    <name type="scientific">Symbiodinium microadriaticum</name>
    <name type="common">Dinoflagellate</name>
    <name type="synonym">Zooxanthella microadriatica</name>
    <dbReference type="NCBI Taxonomy" id="2951"/>
    <lineage>
        <taxon>Eukaryota</taxon>
        <taxon>Sar</taxon>
        <taxon>Alveolata</taxon>
        <taxon>Dinophyceae</taxon>
        <taxon>Suessiales</taxon>
        <taxon>Symbiodiniaceae</taxon>
        <taxon>Symbiodinium</taxon>
    </lineage>
</organism>
<dbReference type="InterPro" id="IPR005135">
    <property type="entry name" value="Endo/exonuclease/phosphatase"/>
</dbReference>
<comment type="caution">
    <text evidence="4">The sequence shown here is derived from an EMBL/GenBank/DDBJ whole genome shotgun (WGS) entry which is preliminary data.</text>
</comment>
<dbReference type="SUPFAM" id="SSF56219">
    <property type="entry name" value="DNase I-like"/>
    <property type="match status" value="1"/>
</dbReference>
<dbReference type="InterPro" id="IPR036691">
    <property type="entry name" value="Endo/exonu/phosph_ase_sf"/>
</dbReference>
<dbReference type="AlphaFoldDB" id="A0A1Q9DP81"/>
<dbReference type="InterPro" id="IPR050410">
    <property type="entry name" value="CCR4/nocturin_mRNA_transcr"/>
</dbReference>
<gene>
    <name evidence="4" type="primary">Ccrn4l</name>
    <name evidence="4" type="ORF">AK812_SmicGene20721</name>
</gene>
<evidence type="ECO:0000313" key="4">
    <source>
        <dbReference type="EMBL" id="OLP96973.1"/>
    </source>
</evidence>
<keyword evidence="2" id="KW-0378">Hydrolase</keyword>
<name>A0A1Q9DP81_SYMMI</name>